<name>A0A3S9Y4D5_9ACTN</name>
<proteinExistence type="predicted"/>
<evidence type="ECO:0000313" key="1">
    <source>
        <dbReference type="EMBL" id="AZS69881.1"/>
    </source>
</evidence>
<dbReference type="Proteomes" id="UP000275579">
    <property type="component" value="Chromosome"/>
</dbReference>
<accession>A0A3S9Y4D5</accession>
<dbReference type="EMBL" id="CP029042">
    <property type="protein sequence ID" value="AZS69881.1"/>
    <property type="molecule type" value="Genomic_DNA"/>
</dbReference>
<sequence>MTRQVAPDTSGRPDAADLERLALAAVADSRAVPAPGVPDGSQHTVTVTTASGCATLGLVR</sequence>
<organism evidence="1 2">
    <name type="scientific">Streptomyces lydicus</name>
    <dbReference type="NCBI Taxonomy" id="47763"/>
    <lineage>
        <taxon>Bacteria</taxon>
        <taxon>Bacillati</taxon>
        <taxon>Actinomycetota</taxon>
        <taxon>Actinomycetes</taxon>
        <taxon>Kitasatosporales</taxon>
        <taxon>Streptomycetaceae</taxon>
        <taxon>Streptomyces</taxon>
    </lineage>
</organism>
<gene>
    <name evidence="1" type="ORF">DDE74_01910</name>
</gene>
<protein>
    <submittedName>
        <fullName evidence="1">Uncharacterized protein</fullName>
    </submittedName>
</protein>
<evidence type="ECO:0000313" key="2">
    <source>
        <dbReference type="Proteomes" id="UP000275579"/>
    </source>
</evidence>
<reference evidence="1 2" key="1">
    <citation type="submission" date="2018-04" db="EMBL/GenBank/DDBJ databases">
        <title>Complete genome sequences of Streptomyces lydicus strain WYEC and characterization of antagonistic properties of biological control agents.</title>
        <authorList>
            <person name="Mariita R.M."/>
            <person name="Sello J.K."/>
        </authorList>
    </citation>
    <scope>NUCLEOTIDE SEQUENCE [LARGE SCALE GENOMIC DNA]</scope>
    <source>
        <strain evidence="1 2">WYEC 108</strain>
    </source>
</reference>
<dbReference type="AlphaFoldDB" id="A0A3S9Y4D5"/>